<dbReference type="Proteomes" id="UP000233783">
    <property type="component" value="Unassembled WGS sequence"/>
</dbReference>
<keyword evidence="6" id="KW-0479">Metal-binding</keyword>
<evidence type="ECO:0000256" key="12">
    <source>
        <dbReference type="ARBA" id="ARBA00023157"/>
    </source>
</evidence>
<comment type="subcellular location">
    <subcellularLocation>
        <location evidence="2">Endoplasmic reticulum membrane</location>
        <topology evidence="2">Single-pass type II membrane protein</topology>
    </subcellularLocation>
    <subcellularLocation>
        <location evidence="1">Golgi apparatus membrane</location>
        <topology evidence="1">Single-pass type II membrane protein</topology>
    </subcellularLocation>
</comment>
<dbReference type="GO" id="GO:0016020">
    <property type="term" value="C:membrane"/>
    <property type="evidence" value="ECO:0007669"/>
    <property type="project" value="InterPro"/>
</dbReference>
<evidence type="ECO:0000256" key="8">
    <source>
        <dbReference type="ARBA" id="ARBA00022968"/>
    </source>
</evidence>
<sequence length="284" mass="33294">MRKHAYLIVAHKDQYLLETLLARLDDERNDIYLHIDRKSPMSPNALKLPRHAQTYLMPRMDVTWGGDSQIECTLRLLRQSTQDRHHAYYHLLSGSDLPLQSQDTIHSQLAQANGANYVNLDHAFLYPDDYRYRLNEYHFLQNRIGRRTDNIGKALSYAEKGLIKMQKAIGVNRIKGHPYHLYKGSNWFSITDELARYIVDQTATIHRDFFKSFLCDEVFLQTIAYNSPFASTIIDDDLRLVDWTRGNPYIWRYADLHTLQESSKLFARKFDSQVDRAIIDALHC</sequence>
<evidence type="ECO:0000256" key="7">
    <source>
        <dbReference type="ARBA" id="ARBA00022824"/>
    </source>
</evidence>
<evidence type="ECO:0000256" key="1">
    <source>
        <dbReference type="ARBA" id="ARBA00004323"/>
    </source>
</evidence>
<keyword evidence="10" id="KW-0333">Golgi apparatus</keyword>
<dbReference type="InterPro" id="IPR003406">
    <property type="entry name" value="Glyco_trans_14"/>
</dbReference>
<keyword evidence="7" id="KW-0256">Endoplasmic reticulum</keyword>
<evidence type="ECO:0000256" key="3">
    <source>
        <dbReference type="ARBA" id="ARBA00022676"/>
    </source>
</evidence>
<evidence type="ECO:0000313" key="16">
    <source>
        <dbReference type="Proteomes" id="UP000233783"/>
    </source>
</evidence>
<dbReference type="Pfam" id="PF02485">
    <property type="entry name" value="Branch"/>
    <property type="match status" value="1"/>
</dbReference>
<keyword evidence="9" id="KW-1133">Transmembrane helix</keyword>
<accession>A0A2N3QZE2</accession>
<name>A0A2N3QZE2_9BIFI</name>
<evidence type="ECO:0000256" key="4">
    <source>
        <dbReference type="ARBA" id="ARBA00022679"/>
    </source>
</evidence>
<keyword evidence="11" id="KW-0472">Membrane</keyword>
<gene>
    <name evidence="15" type="ORF">CQR56_0097</name>
</gene>
<keyword evidence="13" id="KW-0325">Glycoprotein</keyword>
<dbReference type="GO" id="GO:0030158">
    <property type="term" value="F:protein xylosyltransferase activity"/>
    <property type="evidence" value="ECO:0007669"/>
    <property type="project" value="InterPro"/>
</dbReference>
<dbReference type="PANTHER" id="PTHR46025:SF3">
    <property type="entry name" value="XYLOSYLTRANSFERASE OXT"/>
    <property type="match status" value="1"/>
</dbReference>
<evidence type="ECO:0000256" key="5">
    <source>
        <dbReference type="ARBA" id="ARBA00022692"/>
    </source>
</evidence>
<dbReference type="AlphaFoldDB" id="A0A2N3QZE2"/>
<evidence type="ECO:0000256" key="13">
    <source>
        <dbReference type="ARBA" id="ARBA00023180"/>
    </source>
</evidence>
<comment type="caution">
    <text evidence="15">The sequence shown here is derived from an EMBL/GenBank/DDBJ whole genome shotgun (WGS) entry which is preliminary data.</text>
</comment>
<evidence type="ECO:0000256" key="6">
    <source>
        <dbReference type="ARBA" id="ARBA00022723"/>
    </source>
</evidence>
<dbReference type="InterPro" id="IPR043538">
    <property type="entry name" value="XYLT"/>
</dbReference>
<evidence type="ECO:0000256" key="14">
    <source>
        <dbReference type="ARBA" id="ARBA00042865"/>
    </source>
</evidence>
<dbReference type="EMBL" id="PCHB01000001">
    <property type="protein sequence ID" value="PKU98769.1"/>
    <property type="molecule type" value="Genomic_DNA"/>
</dbReference>
<evidence type="ECO:0000256" key="2">
    <source>
        <dbReference type="ARBA" id="ARBA00004648"/>
    </source>
</evidence>
<keyword evidence="4 15" id="KW-0808">Transferase</keyword>
<dbReference type="GO" id="GO:0015012">
    <property type="term" value="P:heparan sulfate proteoglycan biosynthetic process"/>
    <property type="evidence" value="ECO:0007669"/>
    <property type="project" value="TreeGrafter"/>
</dbReference>
<evidence type="ECO:0000256" key="9">
    <source>
        <dbReference type="ARBA" id="ARBA00022989"/>
    </source>
</evidence>
<proteinExistence type="predicted"/>
<dbReference type="GO" id="GO:0050650">
    <property type="term" value="P:chondroitin sulfate proteoglycan biosynthetic process"/>
    <property type="evidence" value="ECO:0007669"/>
    <property type="project" value="TreeGrafter"/>
</dbReference>
<dbReference type="RefSeq" id="WP_101392954.1">
    <property type="nucleotide sequence ID" value="NZ_PCHB01000001.1"/>
</dbReference>
<reference evidence="15 16" key="1">
    <citation type="submission" date="2017-10" db="EMBL/GenBank/DDBJ databases">
        <title>Bifidobacterium genomics.</title>
        <authorList>
            <person name="Lugli G.A."/>
            <person name="Milani C."/>
            <person name="Mancabelli L."/>
        </authorList>
    </citation>
    <scope>NUCLEOTIDE SEQUENCE [LARGE SCALE GENOMIC DNA]</scope>
    <source>
        <strain evidence="15 16">1744B</strain>
    </source>
</reference>
<keyword evidence="3" id="KW-0328">Glycosyltransferase</keyword>
<dbReference type="GO" id="GO:0046872">
    <property type="term" value="F:metal ion binding"/>
    <property type="evidence" value="ECO:0007669"/>
    <property type="project" value="UniProtKB-KW"/>
</dbReference>
<keyword evidence="8" id="KW-0735">Signal-anchor</keyword>
<evidence type="ECO:0000256" key="11">
    <source>
        <dbReference type="ARBA" id="ARBA00023136"/>
    </source>
</evidence>
<organism evidence="15 16">
    <name type="scientific">Bifidobacterium pseudolongum subsp. globosum</name>
    <dbReference type="NCBI Taxonomy" id="1690"/>
    <lineage>
        <taxon>Bacteria</taxon>
        <taxon>Bacillati</taxon>
        <taxon>Actinomycetota</taxon>
        <taxon>Actinomycetes</taxon>
        <taxon>Bifidobacteriales</taxon>
        <taxon>Bifidobacteriaceae</taxon>
        <taxon>Bifidobacterium</taxon>
    </lineage>
</organism>
<evidence type="ECO:0000256" key="10">
    <source>
        <dbReference type="ARBA" id="ARBA00023034"/>
    </source>
</evidence>
<keyword evidence="5" id="KW-0812">Transmembrane</keyword>
<dbReference type="PANTHER" id="PTHR46025">
    <property type="entry name" value="XYLOSYLTRANSFERASE OXT"/>
    <property type="match status" value="1"/>
</dbReference>
<protein>
    <recommendedName>
        <fullName evidence="14">Peptide O-xylosyltransferase</fullName>
    </recommendedName>
</protein>
<evidence type="ECO:0000313" key="15">
    <source>
        <dbReference type="EMBL" id="PKU98769.1"/>
    </source>
</evidence>
<keyword evidence="12" id="KW-1015">Disulfide bond</keyword>